<feature type="non-terminal residue" evidence="2">
    <location>
        <position position="244"/>
    </location>
</feature>
<dbReference type="AlphaFoldDB" id="A0A165PXG9"/>
<sequence>MQGVQLETPSRIWRRIQEAENEEMPSLPSIPVFEDSQVNESEFESQDPNESEDLLPVHSTPAMPSSHGPTRSTIRPPSSTSSTARFASSIASRSITTKSALSVSRRSSSRKQDGESFDVSIIPSIPNVSKGEAESDMDMDVDEVVQRPKKVNISNPPPEDEDLQDLSLSEALEPVSRRNSPRPSYAPTPRKDYDYSISLRSEPKPSPFDKMRNVSFRKPVARTRTPSLSRTTPSPESSPGHSTP</sequence>
<protein>
    <submittedName>
        <fullName evidence="2">Uncharacterized protein</fullName>
    </submittedName>
</protein>
<dbReference type="STRING" id="1314782.A0A165PXG9"/>
<dbReference type="Proteomes" id="UP000076761">
    <property type="component" value="Unassembled WGS sequence"/>
</dbReference>
<dbReference type="InParanoid" id="A0A165PXG9"/>
<feature type="compositionally biased region" description="Low complexity" evidence="1">
    <location>
        <begin position="222"/>
        <end position="244"/>
    </location>
</feature>
<feature type="compositionally biased region" description="Basic and acidic residues" evidence="1">
    <location>
        <begin position="201"/>
        <end position="212"/>
    </location>
</feature>
<name>A0A165PXG9_9AGAM</name>
<dbReference type="EMBL" id="KV425605">
    <property type="protein sequence ID" value="KZT21624.1"/>
    <property type="molecule type" value="Genomic_DNA"/>
</dbReference>
<proteinExistence type="predicted"/>
<evidence type="ECO:0000313" key="2">
    <source>
        <dbReference type="EMBL" id="KZT21624.1"/>
    </source>
</evidence>
<reference evidence="2 3" key="1">
    <citation type="journal article" date="2016" name="Mol. Biol. Evol.">
        <title>Comparative Genomics of Early-Diverging Mushroom-Forming Fungi Provides Insights into the Origins of Lignocellulose Decay Capabilities.</title>
        <authorList>
            <person name="Nagy L.G."/>
            <person name="Riley R."/>
            <person name="Tritt A."/>
            <person name="Adam C."/>
            <person name="Daum C."/>
            <person name="Floudas D."/>
            <person name="Sun H."/>
            <person name="Yadav J.S."/>
            <person name="Pangilinan J."/>
            <person name="Larsson K.H."/>
            <person name="Matsuura K."/>
            <person name="Barry K."/>
            <person name="Labutti K."/>
            <person name="Kuo R."/>
            <person name="Ohm R.A."/>
            <person name="Bhattacharya S.S."/>
            <person name="Shirouzu T."/>
            <person name="Yoshinaga Y."/>
            <person name="Martin F.M."/>
            <person name="Grigoriev I.V."/>
            <person name="Hibbett D.S."/>
        </authorList>
    </citation>
    <scope>NUCLEOTIDE SEQUENCE [LARGE SCALE GENOMIC DNA]</scope>
    <source>
        <strain evidence="2 3">HHB14362 ss-1</strain>
    </source>
</reference>
<feature type="region of interest" description="Disordered" evidence="1">
    <location>
        <begin position="18"/>
        <end position="244"/>
    </location>
</feature>
<dbReference type="OrthoDB" id="2020852at2759"/>
<keyword evidence="3" id="KW-1185">Reference proteome</keyword>
<evidence type="ECO:0000313" key="3">
    <source>
        <dbReference type="Proteomes" id="UP000076761"/>
    </source>
</evidence>
<organism evidence="2 3">
    <name type="scientific">Neolentinus lepideus HHB14362 ss-1</name>
    <dbReference type="NCBI Taxonomy" id="1314782"/>
    <lineage>
        <taxon>Eukaryota</taxon>
        <taxon>Fungi</taxon>
        <taxon>Dikarya</taxon>
        <taxon>Basidiomycota</taxon>
        <taxon>Agaricomycotina</taxon>
        <taxon>Agaricomycetes</taxon>
        <taxon>Gloeophyllales</taxon>
        <taxon>Gloeophyllaceae</taxon>
        <taxon>Neolentinus</taxon>
    </lineage>
</organism>
<feature type="compositionally biased region" description="Low complexity" evidence="1">
    <location>
        <begin position="69"/>
        <end position="106"/>
    </location>
</feature>
<feature type="compositionally biased region" description="Acidic residues" evidence="1">
    <location>
        <begin position="41"/>
        <end position="53"/>
    </location>
</feature>
<evidence type="ECO:0000256" key="1">
    <source>
        <dbReference type="SAM" id="MobiDB-lite"/>
    </source>
</evidence>
<gene>
    <name evidence="2" type="ORF">NEOLEDRAFT_1073349</name>
</gene>
<accession>A0A165PXG9</accession>
<feature type="compositionally biased region" description="Acidic residues" evidence="1">
    <location>
        <begin position="134"/>
        <end position="143"/>
    </location>
</feature>